<gene>
    <name evidence="8" type="primary">HOP2</name>
</gene>
<organism evidence="8">
    <name type="scientific">Brachionus calyciflorus</name>
    <dbReference type="NCBI Taxonomy" id="104777"/>
    <lineage>
        <taxon>Eukaryota</taxon>
        <taxon>Metazoa</taxon>
        <taxon>Spiralia</taxon>
        <taxon>Gnathifera</taxon>
        <taxon>Rotifera</taxon>
        <taxon>Eurotatoria</taxon>
        <taxon>Monogononta</taxon>
        <taxon>Pseudotrocha</taxon>
        <taxon>Ploima</taxon>
        <taxon>Brachionidae</taxon>
        <taxon>Brachionus</taxon>
    </lineage>
</organism>
<evidence type="ECO:0000256" key="3">
    <source>
        <dbReference type="ARBA" id="ARBA00023172"/>
    </source>
</evidence>
<sequence>MSNNFKNFLLFSLEVLVKLNYFLKIGKNKNETIVLDYLVEQNRPFSAQDITNNLDGKLGKTVITNALEKLAADNRIIEKVYGKQKVYMALQKIDTVNIKGQLRDLDEKIITSGAELNRIKQDNLKIESQLKSYGDKIPIKELESRISDVNSEIQDLEKRIKLLKSSNLDKEIEKYAKQWRKLKRIGKEMMDSILDNCNVKKKDLIVLFK</sequence>
<dbReference type="AlphaFoldDB" id="M4SHW0"/>
<dbReference type="GO" id="GO:0010774">
    <property type="term" value="P:meiotic strand invasion involved in reciprocal meiotic recombination"/>
    <property type="evidence" value="ECO:0007669"/>
    <property type="project" value="TreeGrafter"/>
</dbReference>
<dbReference type="GO" id="GO:0120231">
    <property type="term" value="C:DNA recombinase auxiliary factor complex"/>
    <property type="evidence" value="ECO:0007669"/>
    <property type="project" value="TreeGrafter"/>
</dbReference>
<dbReference type="GO" id="GO:0003690">
    <property type="term" value="F:double-stranded DNA binding"/>
    <property type="evidence" value="ECO:0007669"/>
    <property type="project" value="TreeGrafter"/>
</dbReference>
<dbReference type="Pfam" id="PF07106">
    <property type="entry name" value="WHD_TBPIP"/>
    <property type="match status" value="1"/>
</dbReference>
<dbReference type="Gene3D" id="1.10.10.10">
    <property type="entry name" value="Winged helix-like DNA-binding domain superfamily/Winged helix DNA-binding domain"/>
    <property type="match status" value="1"/>
</dbReference>
<feature type="coiled-coil region" evidence="6">
    <location>
        <begin position="139"/>
        <end position="173"/>
    </location>
</feature>
<dbReference type="GO" id="GO:0007129">
    <property type="term" value="P:homologous chromosome pairing at meiosis"/>
    <property type="evidence" value="ECO:0007669"/>
    <property type="project" value="TreeGrafter"/>
</dbReference>
<evidence type="ECO:0000256" key="5">
    <source>
        <dbReference type="ARBA" id="ARBA00023254"/>
    </source>
</evidence>
<evidence type="ECO:0000256" key="4">
    <source>
        <dbReference type="ARBA" id="ARBA00023242"/>
    </source>
</evidence>
<dbReference type="PANTHER" id="PTHR15938:SF0">
    <property type="entry name" value="HOMOLOGOUS-PAIRING PROTEIN 2 HOMOLOG"/>
    <property type="match status" value="1"/>
</dbReference>
<proteinExistence type="inferred from homology"/>
<dbReference type="PANTHER" id="PTHR15938">
    <property type="entry name" value="TBP-1 INTERACTING PROTEIN"/>
    <property type="match status" value="1"/>
</dbReference>
<keyword evidence="3" id="KW-0233">DNA recombination</keyword>
<accession>M4SHW0</accession>
<evidence type="ECO:0000259" key="7">
    <source>
        <dbReference type="Pfam" id="PF07106"/>
    </source>
</evidence>
<evidence type="ECO:0000313" key="8">
    <source>
        <dbReference type="EMBL" id="AGH55780.1"/>
    </source>
</evidence>
<protein>
    <submittedName>
        <fullName evidence="8">Hop2</fullName>
    </submittedName>
</protein>
<feature type="domain" description="Homologous-pairing protein 2 winged helix" evidence="7">
    <location>
        <begin position="31"/>
        <end position="89"/>
    </location>
</feature>
<name>M4SHW0_9BILA</name>
<keyword evidence="5" id="KW-0469">Meiosis</keyword>
<evidence type="ECO:0000256" key="1">
    <source>
        <dbReference type="ARBA" id="ARBA00004123"/>
    </source>
</evidence>
<comment type="subcellular location">
    <subcellularLocation>
        <location evidence="1">Nucleus</location>
    </subcellularLocation>
</comment>
<dbReference type="GO" id="GO:0000794">
    <property type="term" value="C:condensed nuclear chromosome"/>
    <property type="evidence" value="ECO:0007669"/>
    <property type="project" value="TreeGrafter"/>
</dbReference>
<keyword evidence="4" id="KW-0539">Nucleus</keyword>
<evidence type="ECO:0000256" key="2">
    <source>
        <dbReference type="ARBA" id="ARBA00007922"/>
    </source>
</evidence>
<dbReference type="InterPro" id="IPR036388">
    <property type="entry name" value="WH-like_DNA-bd_sf"/>
</dbReference>
<dbReference type="InterPro" id="IPR010776">
    <property type="entry name" value="Hop2_WH_dom"/>
</dbReference>
<dbReference type="GO" id="GO:0000709">
    <property type="term" value="P:meiotic joint molecule formation"/>
    <property type="evidence" value="ECO:0007669"/>
    <property type="project" value="TreeGrafter"/>
</dbReference>
<dbReference type="GO" id="GO:0120230">
    <property type="term" value="F:recombinase activator activity"/>
    <property type="evidence" value="ECO:0007669"/>
    <property type="project" value="TreeGrafter"/>
</dbReference>
<reference evidence="8" key="1">
    <citation type="journal article" date="2013" name="J. Hered.">
        <title>Inventory and phylogenetic analysis of meiotic genes in monogonont rotifers.</title>
        <authorList>
            <person name="Hanson S.J."/>
            <person name="Schurko A.M."/>
            <person name="Hecox-Lea B."/>
            <person name="Mark Welch D.B."/>
            <person name="Stelzer C.P."/>
            <person name="Logsdon J.M.Jr."/>
        </authorList>
    </citation>
    <scope>NUCLEOTIDE SEQUENCE</scope>
</reference>
<keyword evidence="6" id="KW-0175">Coiled coil</keyword>
<dbReference type="EMBL" id="JX156122">
    <property type="protein sequence ID" value="AGH55780.1"/>
    <property type="molecule type" value="Genomic_DNA"/>
</dbReference>
<comment type="similarity">
    <text evidence="2">Belongs to the HOP2 family.</text>
</comment>
<evidence type="ECO:0000256" key="6">
    <source>
        <dbReference type="SAM" id="Coils"/>
    </source>
</evidence>